<proteinExistence type="predicted"/>
<gene>
    <name evidence="1" type="ORF">AVDCRST_MAG80-346</name>
</gene>
<organism evidence="1">
    <name type="scientific">uncultured Rubrobacteraceae bacterium</name>
    <dbReference type="NCBI Taxonomy" id="349277"/>
    <lineage>
        <taxon>Bacteria</taxon>
        <taxon>Bacillati</taxon>
        <taxon>Actinomycetota</taxon>
        <taxon>Rubrobacteria</taxon>
        <taxon>Rubrobacterales</taxon>
        <taxon>Rubrobacteraceae</taxon>
        <taxon>environmental samples</taxon>
    </lineage>
</organism>
<accession>A0A6J4PY74</accession>
<protein>
    <submittedName>
        <fullName evidence="1">Uncharacterized protein</fullName>
    </submittedName>
</protein>
<sequence length="46" mass="5234">MLTAAALVTLTETEQKYTLIRDREKPVRSLSTRFTRPASPNGFPRL</sequence>
<dbReference type="AlphaFoldDB" id="A0A6J4PY74"/>
<dbReference type="EMBL" id="CADCVC010000034">
    <property type="protein sequence ID" value="CAA9427739.1"/>
    <property type="molecule type" value="Genomic_DNA"/>
</dbReference>
<name>A0A6J4PY74_9ACTN</name>
<reference evidence="1" key="1">
    <citation type="submission" date="2020-02" db="EMBL/GenBank/DDBJ databases">
        <authorList>
            <person name="Meier V. D."/>
        </authorList>
    </citation>
    <scope>NUCLEOTIDE SEQUENCE</scope>
    <source>
        <strain evidence="1">AVDCRST_MAG80</strain>
    </source>
</reference>
<evidence type="ECO:0000313" key="1">
    <source>
        <dbReference type="EMBL" id="CAA9427739.1"/>
    </source>
</evidence>